<name>A0AAV7E1E9_ARIFI</name>
<proteinExistence type="predicted"/>
<keyword evidence="3" id="KW-1185">Reference proteome</keyword>
<gene>
    <name evidence="2" type="ORF">H6P81_017516</name>
</gene>
<organism evidence="2 3">
    <name type="scientific">Aristolochia fimbriata</name>
    <name type="common">White veined hardy Dutchman's pipe vine</name>
    <dbReference type="NCBI Taxonomy" id="158543"/>
    <lineage>
        <taxon>Eukaryota</taxon>
        <taxon>Viridiplantae</taxon>
        <taxon>Streptophyta</taxon>
        <taxon>Embryophyta</taxon>
        <taxon>Tracheophyta</taxon>
        <taxon>Spermatophyta</taxon>
        <taxon>Magnoliopsida</taxon>
        <taxon>Magnoliidae</taxon>
        <taxon>Piperales</taxon>
        <taxon>Aristolochiaceae</taxon>
        <taxon>Aristolochia</taxon>
    </lineage>
</organism>
<evidence type="ECO:0000256" key="1">
    <source>
        <dbReference type="SAM" id="MobiDB-lite"/>
    </source>
</evidence>
<evidence type="ECO:0000313" key="3">
    <source>
        <dbReference type="Proteomes" id="UP000825729"/>
    </source>
</evidence>
<feature type="region of interest" description="Disordered" evidence="1">
    <location>
        <begin position="93"/>
        <end position="115"/>
    </location>
</feature>
<reference evidence="2 3" key="1">
    <citation type="submission" date="2021-07" db="EMBL/GenBank/DDBJ databases">
        <title>The Aristolochia fimbriata genome: insights into angiosperm evolution, floral development and chemical biosynthesis.</title>
        <authorList>
            <person name="Jiao Y."/>
        </authorList>
    </citation>
    <scope>NUCLEOTIDE SEQUENCE [LARGE SCALE GENOMIC DNA]</scope>
    <source>
        <strain evidence="2">IBCAS-2021</strain>
        <tissue evidence="2">Leaf</tissue>
    </source>
</reference>
<protein>
    <submittedName>
        <fullName evidence="2">Uncharacterized protein</fullName>
    </submittedName>
</protein>
<comment type="caution">
    <text evidence="2">The sequence shown here is derived from an EMBL/GenBank/DDBJ whole genome shotgun (WGS) entry which is preliminary data.</text>
</comment>
<sequence>MDESKEVYANNILTEVKHGLTPFKVLLELKCRRGVVATIRMDESKEVYANNILMEVKDEFGSGDMKSMGHDQSYSFPILEYKTRHLQVMPISIKSHQGQMFNPTSRQRKDRNNEK</sequence>
<dbReference type="Proteomes" id="UP000825729">
    <property type="component" value="Unassembled WGS sequence"/>
</dbReference>
<feature type="compositionally biased region" description="Polar residues" evidence="1">
    <location>
        <begin position="94"/>
        <end position="105"/>
    </location>
</feature>
<accession>A0AAV7E1E9</accession>
<dbReference type="AlphaFoldDB" id="A0AAV7E1E9"/>
<dbReference type="EMBL" id="JAINDJ010000007">
    <property type="protein sequence ID" value="KAG9441662.1"/>
    <property type="molecule type" value="Genomic_DNA"/>
</dbReference>
<evidence type="ECO:0000313" key="2">
    <source>
        <dbReference type="EMBL" id="KAG9441662.1"/>
    </source>
</evidence>